<accession>A0AAN9TIM0</accession>
<dbReference type="EMBL" id="JBBCAQ010000023">
    <property type="protein sequence ID" value="KAK7588123.1"/>
    <property type="molecule type" value="Genomic_DNA"/>
</dbReference>
<comment type="caution">
    <text evidence="2">The sequence shown here is derived from an EMBL/GenBank/DDBJ whole genome shotgun (WGS) entry which is preliminary data.</text>
</comment>
<dbReference type="Proteomes" id="UP001367676">
    <property type="component" value="Unassembled WGS sequence"/>
</dbReference>
<reference evidence="2 3" key="1">
    <citation type="submission" date="2024-03" db="EMBL/GenBank/DDBJ databases">
        <title>Adaptation during the transition from Ophiocordyceps entomopathogen to insect associate is accompanied by gene loss and intensified selection.</title>
        <authorList>
            <person name="Ward C.M."/>
            <person name="Onetto C.A."/>
            <person name="Borneman A.R."/>
        </authorList>
    </citation>
    <scope>NUCLEOTIDE SEQUENCE [LARGE SCALE GENOMIC DNA]</scope>
    <source>
        <strain evidence="2">AWRI1</strain>
        <tissue evidence="2">Single Adult Female</tissue>
    </source>
</reference>
<feature type="transmembrane region" description="Helical" evidence="1">
    <location>
        <begin position="20"/>
        <end position="42"/>
    </location>
</feature>
<evidence type="ECO:0000256" key="1">
    <source>
        <dbReference type="SAM" id="Phobius"/>
    </source>
</evidence>
<keyword evidence="3" id="KW-1185">Reference proteome</keyword>
<name>A0AAN9TIM0_9HEMI</name>
<organism evidence="2 3">
    <name type="scientific">Parthenolecanium corni</name>
    <dbReference type="NCBI Taxonomy" id="536013"/>
    <lineage>
        <taxon>Eukaryota</taxon>
        <taxon>Metazoa</taxon>
        <taxon>Ecdysozoa</taxon>
        <taxon>Arthropoda</taxon>
        <taxon>Hexapoda</taxon>
        <taxon>Insecta</taxon>
        <taxon>Pterygota</taxon>
        <taxon>Neoptera</taxon>
        <taxon>Paraneoptera</taxon>
        <taxon>Hemiptera</taxon>
        <taxon>Sternorrhyncha</taxon>
        <taxon>Coccoidea</taxon>
        <taxon>Coccidae</taxon>
        <taxon>Parthenolecanium</taxon>
    </lineage>
</organism>
<dbReference type="AlphaFoldDB" id="A0AAN9TIM0"/>
<proteinExistence type="predicted"/>
<gene>
    <name evidence="2" type="ORF">V9T40_005368</name>
</gene>
<evidence type="ECO:0000313" key="3">
    <source>
        <dbReference type="Proteomes" id="UP001367676"/>
    </source>
</evidence>
<keyword evidence="1" id="KW-0812">Transmembrane</keyword>
<keyword evidence="1" id="KW-1133">Transmembrane helix</keyword>
<sequence>MFAKRLPETIEKSSGRSAKLLLYLPPPLIGMALSPALCGCLAHKVKRMTGRRSNRGDKKGVTIGTPIRYRHSNEKCPKSTPTTKHLLSFVAFLERYEKAPTYPLGSNIF</sequence>
<protein>
    <submittedName>
        <fullName evidence="2">Uncharacterized protein</fullName>
    </submittedName>
</protein>
<evidence type="ECO:0000313" key="2">
    <source>
        <dbReference type="EMBL" id="KAK7588123.1"/>
    </source>
</evidence>
<keyword evidence="1" id="KW-0472">Membrane</keyword>